<dbReference type="SUPFAM" id="SSF51445">
    <property type="entry name" value="(Trans)glycosidases"/>
    <property type="match status" value="1"/>
</dbReference>
<keyword evidence="4" id="KW-0812">Transmembrane</keyword>
<dbReference type="InterPro" id="IPR001000">
    <property type="entry name" value="GH10_dom"/>
</dbReference>
<name>A0A1F6PG80_9BACT</name>
<proteinExistence type="predicted"/>
<protein>
    <recommendedName>
        <fullName evidence="5">GH10 domain-containing protein</fullName>
    </recommendedName>
</protein>
<evidence type="ECO:0000256" key="2">
    <source>
        <dbReference type="ARBA" id="ARBA00023277"/>
    </source>
</evidence>
<evidence type="ECO:0000313" key="7">
    <source>
        <dbReference type="Proteomes" id="UP000178254"/>
    </source>
</evidence>
<dbReference type="AlphaFoldDB" id="A0A1F6PG80"/>
<keyword evidence="3" id="KW-0624">Polysaccharide degradation</keyword>
<dbReference type="EMBL" id="MFRE01000005">
    <property type="protein sequence ID" value="OGH94934.1"/>
    <property type="molecule type" value="Genomic_DNA"/>
</dbReference>
<dbReference type="GO" id="GO:0004553">
    <property type="term" value="F:hydrolase activity, hydrolyzing O-glycosyl compounds"/>
    <property type="evidence" value="ECO:0007669"/>
    <property type="project" value="InterPro"/>
</dbReference>
<feature type="transmembrane region" description="Helical" evidence="4">
    <location>
        <begin position="5"/>
        <end position="22"/>
    </location>
</feature>
<evidence type="ECO:0000256" key="1">
    <source>
        <dbReference type="ARBA" id="ARBA00022801"/>
    </source>
</evidence>
<feature type="domain" description="GH10" evidence="5">
    <location>
        <begin position="68"/>
        <end position="162"/>
    </location>
</feature>
<dbReference type="Pfam" id="PF00331">
    <property type="entry name" value="Glyco_hydro_10"/>
    <property type="match status" value="1"/>
</dbReference>
<keyword evidence="1" id="KW-0378">Hydrolase</keyword>
<gene>
    <name evidence="6" type="ORF">A2538_04560</name>
</gene>
<keyword evidence="4" id="KW-1133">Transmembrane helix</keyword>
<evidence type="ECO:0000313" key="6">
    <source>
        <dbReference type="EMBL" id="OGH94934.1"/>
    </source>
</evidence>
<dbReference type="Gene3D" id="3.20.20.80">
    <property type="entry name" value="Glycosidases"/>
    <property type="match status" value="1"/>
</dbReference>
<dbReference type="Proteomes" id="UP000178254">
    <property type="component" value="Unassembled WGS sequence"/>
</dbReference>
<keyword evidence="4" id="KW-0472">Membrane</keyword>
<dbReference type="GO" id="GO:0000272">
    <property type="term" value="P:polysaccharide catabolic process"/>
    <property type="evidence" value="ECO:0007669"/>
    <property type="project" value="UniProtKB-KW"/>
</dbReference>
<keyword evidence="2" id="KW-0119">Carbohydrate metabolism</keyword>
<evidence type="ECO:0000256" key="3">
    <source>
        <dbReference type="ARBA" id="ARBA00023326"/>
    </source>
</evidence>
<sequence length="324" mass="37467">MFKKLLITLGTILIIYAVFYFYPTSKNNNMIIGVSFDSGYAEYLGLDPKVVFDKIIKDWNFKYLRLSAHWDAVMPENGEYNFKELDYYFNLAEKNNVKVVLAVGQKTPRWPECHAPAWTKNLSDTYYFPVLNNYIKTVAEHFKNSSALEMMQVENEPFLAFGEKCRPMTSERLDAEVAAARTGNKPILVTDSGELSFWRKTAQAGDWFGTTLYRVVWNKYLGYFTYDWLPANYYRLKLWLNGRGNDNFMVAELQAEPWLPGTGVPDTTLVEQSKSMSVSRLQKNITYARSLGAKRAYLWGAEWWVWAQNQGAGDMSDYIKELSK</sequence>
<comment type="caution">
    <text evidence="6">The sequence shown here is derived from an EMBL/GenBank/DDBJ whole genome shotgun (WGS) entry which is preliminary data.</text>
</comment>
<organism evidence="6 7">
    <name type="scientific">Candidatus Magasanikbacteria bacterium RIFOXYD2_FULL_41_14</name>
    <dbReference type="NCBI Taxonomy" id="1798709"/>
    <lineage>
        <taxon>Bacteria</taxon>
        <taxon>Candidatus Magasanikiibacteriota</taxon>
    </lineage>
</organism>
<dbReference type="InterPro" id="IPR017853">
    <property type="entry name" value="GH"/>
</dbReference>
<evidence type="ECO:0000259" key="5">
    <source>
        <dbReference type="Pfam" id="PF00331"/>
    </source>
</evidence>
<reference evidence="6 7" key="1">
    <citation type="journal article" date="2016" name="Nat. Commun.">
        <title>Thousands of microbial genomes shed light on interconnected biogeochemical processes in an aquifer system.</title>
        <authorList>
            <person name="Anantharaman K."/>
            <person name="Brown C.T."/>
            <person name="Hug L.A."/>
            <person name="Sharon I."/>
            <person name="Castelle C.J."/>
            <person name="Probst A.J."/>
            <person name="Thomas B.C."/>
            <person name="Singh A."/>
            <person name="Wilkins M.J."/>
            <person name="Karaoz U."/>
            <person name="Brodie E.L."/>
            <person name="Williams K.H."/>
            <person name="Hubbard S.S."/>
            <person name="Banfield J.F."/>
        </authorList>
    </citation>
    <scope>NUCLEOTIDE SEQUENCE [LARGE SCALE GENOMIC DNA]</scope>
</reference>
<dbReference type="STRING" id="1798709.A2538_04560"/>
<accession>A0A1F6PG80</accession>
<evidence type="ECO:0000256" key="4">
    <source>
        <dbReference type="SAM" id="Phobius"/>
    </source>
</evidence>